<evidence type="ECO:0000313" key="8">
    <source>
        <dbReference type="WBParaSite" id="Gr19_v10_g7942.t1"/>
    </source>
</evidence>
<dbReference type="InterPro" id="IPR043136">
    <property type="entry name" value="B30.2/SPRY_sf"/>
</dbReference>
<protein>
    <submittedName>
        <fullName evidence="8">B30.2/SPRY domain-containing protein</fullName>
    </submittedName>
</protein>
<dbReference type="InterPro" id="IPR003877">
    <property type="entry name" value="SPRY_dom"/>
</dbReference>
<dbReference type="PANTHER" id="PTHR13363:SF5">
    <property type="entry name" value="E3 UBIQUITIN-PROTEIN LIGASE RNF123"/>
    <property type="match status" value="1"/>
</dbReference>
<keyword evidence="3" id="KW-0862">Zinc</keyword>
<dbReference type="PANTHER" id="PTHR13363">
    <property type="entry name" value="RING FINGER AND SRY DOMAIN-CONTAINING"/>
    <property type="match status" value="1"/>
</dbReference>
<dbReference type="GO" id="GO:0008270">
    <property type="term" value="F:zinc ion binding"/>
    <property type="evidence" value="ECO:0007669"/>
    <property type="project" value="UniProtKB-KW"/>
</dbReference>
<name>A0A914I9U5_GLORO</name>
<evidence type="ECO:0000259" key="6">
    <source>
        <dbReference type="PROSITE" id="PS50188"/>
    </source>
</evidence>
<dbReference type="Proteomes" id="UP000887572">
    <property type="component" value="Unplaced"/>
</dbReference>
<dbReference type="InterPro" id="IPR001870">
    <property type="entry name" value="B30.2/SPRY"/>
</dbReference>
<dbReference type="CDD" id="cd12885">
    <property type="entry name" value="SPRY_RanBP_like"/>
    <property type="match status" value="1"/>
</dbReference>
<dbReference type="GO" id="GO:0051603">
    <property type="term" value="P:proteolysis involved in protein catabolic process"/>
    <property type="evidence" value="ECO:0007669"/>
    <property type="project" value="TreeGrafter"/>
</dbReference>
<evidence type="ECO:0000256" key="2">
    <source>
        <dbReference type="ARBA" id="ARBA00022771"/>
    </source>
</evidence>
<keyword evidence="7" id="KW-1185">Reference proteome</keyword>
<feature type="signal peptide" evidence="5">
    <location>
        <begin position="1"/>
        <end position="20"/>
    </location>
</feature>
<keyword evidence="2" id="KW-0863">Zinc-finger</keyword>
<dbReference type="Gene3D" id="2.60.120.920">
    <property type="match status" value="1"/>
</dbReference>
<dbReference type="GO" id="GO:0004842">
    <property type="term" value="F:ubiquitin-protein transferase activity"/>
    <property type="evidence" value="ECO:0007669"/>
    <property type="project" value="InterPro"/>
</dbReference>
<feature type="region of interest" description="Disordered" evidence="4">
    <location>
        <begin position="94"/>
        <end position="120"/>
    </location>
</feature>
<feature type="chain" id="PRO_5037345384" evidence="5">
    <location>
        <begin position="21"/>
        <end position="299"/>
    </location>
</feature>
<evidence type="ECO:0000256" key="1">
    <source>
        <dbReference type="ARBA" id="ARBA00022723"/>
    </source>
</evidence>
<evidence type="ECO:0000313" key="7">
    <source>
        <dbReference type="Proteomes" id="UP000887572"/>
    </source>
</evidence>
<dbReference type="InterPro" id="IPR044736">
    <property type="entry name" value="Gid1/RanBPM/SPLA_SPRY"/>
</dbReference>
<feature type="domain" description="B30.2/SPRY" evidence="6">
    <location>
        <begin position="99"/>
        <end position="292"/>
    </location>
</feature>
<accession>A0A914I9U5</accession>
<organism evidence="7 8">
    <name type="scientific">Globodera rostochiensis</name>
    <name type="common">Golden nematode worm</name>
    <name type="synonym">Heterodera rostochiensis</name>
    <dbReference type="NCBI Taxonomy" id="31243"/>
    <lineage>
        <taxon>Eukaryota</taxon>
        <taxon>Metazoa</taxon>
        <taxon>Ecdysozoa</taxon>
        <taxon>Nematoda</taxon>
        <taxon>Chromadorea</taxon>
        <taxon>Rhabditida</taxon>
        <taxon>Tylenchina</taxon>
        <taxon>Tylenchomorpha</taxon>
        <taxon>Tylenchoidea</taxon>
        <taxon>Heteroderidae</taxon>
        <taxon>Heteroderinae</taxon>
        <taxon>Globodera</taxon>
    </lineage>
</organism>
<dbReference type="InterPro" id="IPR013320">
    <property type="entry name" value="ConA-like_dom_sf"/>
</dbReference>
<dbReference type="Pfam" id="PF00622">
    <property type="entry name" value="SPRY"/>
    <property type="match status" value="1"/>
</dbReference>
<dbReference type="PROSITE" id="PS50188">
    <property type="entry name" value="B302_SPRY"/>
    <property type="match status" value="1"/>
</dbReference>
<proteinExistence type="predicted"/>
<evidence type="ECO:0000256" key="3">
    <source>
        <dbReference type="ARBA" id="ARBA00022833"/>
    </source>
</evidence>
<keyword evidence="1" id="KW-0479">Metal-binding</keyword>
<dbReference type="SMART" id="SM00449">
    <property type="entry name" value="SPRY"/>
    <property type="match status" value="1"/>
</dbReference>
<evidence type="ECO:0000256" key="5">
    <source>
        <dbReference type="SAM" id="SignalP"/>
    </source>
</evidence>
<reference evidence="8" key="1">
    <citation type="submission" date="2022-11" db="UniProtKB">
        <authorList>
            <consortium name="WormBaseParasite"/>
        </authorList>
    </citation>
    <scope>IDENTIFICATION</scope>
</reference>
<dbReference type="WBParaSite" id="Gr19_v10_g7942.t1">
    <property type="protein sequence ID" value="Gr19_v10_g7942.t1"/>
    <property type="gene ID" value="Gr19_v10_g7942"/>
</dbReference>
<evidence type="ECO:0000256" key="4">
    <source>
        <dbReference type="SAM" id="MobiDB-lite"/>
    </source>
</evidence>
<dbReference type="GO" id="GO:0005737">
    <property type="term" value="C:cytoplasm"/>
    <property type="evidence" value="ECO:0007669"/>
    <property type="project" value="TreeGrafter"/>
</dbReference>
<sequence length="299" mass="32916">MPTTILWLPLLTLFADNANANSHICFTQMPTTILWHPLPTLFVDNANAIICFTHILSQRLKPASKMRFFHFLDAVCLFVVAAFILLETDAAPKTSTSNTKLKNEPAKQKNPGLTPENEWNSKSNACHPHLTLSVPKRLLVVKHNEKKSMWSSVFAVKPIPKTSSGTFYYEVTILGKECMVAIGLCTKPMPLDKEIGELKGTYAYQSCGMFSTGPDEQNKLLKSNGKDIPSISDGDTVGCGVDFKNKNIFYTLNGERLGTGGEFVDSAVKLFPCVSLSKEGDEIEANFGPIFQYKAANGI</sequence>
<dbReference type="SUPFAM" id="SSF49899">
    <property type="entry name" value="Concanavalin A-like lectins/glucanases"/>
    <property type="match status" value="1"/>
</dbReference>
<dbReference type="InterPro" id="IPR045129">
    <property type="entry name" value="RNF123/RKP/RSPRY1"/>
</dbReference>
<dbReference type="AlphaFoldDB" id="A0A914I9U5"/>
<keyword evidence="5" id="KW-0732">Signal</keyword>